<evidence type="ECO:0000313" key="2">
    <source>
        <dbReference type="EMBL" id="TPX38011.1"/>
    </source>
</evidence>
<dbReference type="Gene3D" id="3.40.50.150">
    <property type="entry name" value="Vaccinia Virus protein VP39"/>
    <property type="match status" value="1"/>
</dbReference>
<dbReference type="AlphaFoldDB" id="A0A507CEU8"/>
<accession>A0A507CEU8</accession>
<dbReference type="InterPro" id="IPR029063">
    <property type="entry name" value="SAM-dependent_MTases_sf"/>
</dbReference>
<dbReference type="SUPFAM" id="SSF53335">
    <property type="entry name" value="S-adenosyl-L-methionine-dependent methyltransferases"/>
    <property type="match status" value="1"/>
</dbReference>
<dbReference type="GeneID" id="42001229"/>
<evidence type="ECO:0000313" key="3">
    <source>
        <dbReference type="Proteomes" id="UP000319731"/>
    </source>
</evidence>
<dbReference type="InterPro" id="IPR006342">
    <property type="entry name" value="FkbM_mtfrase"/>
</dbReference>
<dbReference type="RefSeq" id="XP_031027726.1">
    <property type="nucleotide sequence ID" value="XM_031165932.1"/>
</dbReference>
<name>A0A507CEU8_9FUNG</name>
<dbReference type="Pfam" id="PF05050">
    <property type="entry name" value="Methyltransf_21"/>
    <property type="match status" value="1"/>
</dbReference>
<dbReference type="Proteomes" id="UP000319731">
    <property type="component" value="Unassembled WGS sequence"/>
</dbReference>
<proteinExistence type="predicted"/>
<organism evidence="2 3">
    <name type="scientific">Synchytrium microbalum</name>
    <dbReference type="NCBI Taxonomy" id="1806994"/>
    <lineage>
        <taxon>Eukaryota</taxon>
        <taxon>Fungi</taxon>
        <taxon>Fungi incertae sedis</taxon>
        <taxon>Chytridiomycota</taxon>
        <taxon>Chytridiomycota incertae sedis</taxon>
        <taxon>Chytridiomycetes</taxon>
        <taxon>Synchytriales</taxon>
        <taxon>Synchytriaceae</taxon>
        <taxon>Synchytrium</taxon>
    </lineage>
</organism>
<protein>
    <recommendedName>
        <fullName evidence="1">Methyltransferase FkbM domain-containing protein</fullName>
    </recommendedName>
</protein>
<dbReference type="EMBL" id="QEAO01000001">
    <property type="protein sequence ID" value="TPX38011.1"/>
    <property type="molecule type" value="Genomic_DNA"/>
</dbReference>
<gene>
    <name evidence="2" type="ORF">SmJEL517_g00002</name>
</gene>
<dbReference type="OrthoDB" id="10006218at2759"/>
<comment type="caution">
    <text evidence="2">The sequence shown here is derived from an EMBL/GenBank/DDBJ whole genome shotgun (WGS) entry which is preliminary data.</text>
</comment>
<feature type="domain" description="Methyltransferase FkbM" evidence="1">
    <location>
        <begin position="72"/>
        <end position="185"/>
    </location>
</feature>
<keyword evidence="3" id="KW-1185">Reference proteome</keyword>
<evidence type="ECO:0000259" key="1">
    <source>
        <dbReference type="Pfam" id="PF05050"/>
    </source>
</evidence>
<sequence length="237" mass="27747">MYVHYLHLQREEKHEELLEDLRSRRGVLHDSSKRCVFVDLGAGRADTLRVFLRERDAKFSYDYPIPYWAHYTTCEIYLFEANPRFTADLRRAESLYRSRGFNVTVFPEHACTDYDGIATLYLDEKNKDNDYWLTSCHNKATSLYSQGRPINVTAIDIASWLAASFKPEDYVLVKMDIEKAEFFVLPRMVEVHADTVVDTLMVELHPYDFADEQIAKGWKAIEELSKTILIPYYDSFA</sequence>
<reference evidence="2 3" key="1">
    <citation type="journal article" date="2019" name="Sci. Rep.">
        <title>Comparative genomics of chytrid fungi reveal insights into the obligate biotrophic and pathogenic lifestyle of Synchytrium endobioticum.</title>
        <authorList>
            <person name="van de Vossenberg B.T.L.H."/>
            <person name="Warris S."/>
            <person name="Nguyen H.D.T."/>
            <person name="van Gent-Pelzer M.P.E."/>
            <person name="Joly D.L."/>
            <person name="van de Geest H.C."/>
            <person name="Bonants P.J.M."/>
            <person name="Smith D.S."/>
            <person name="Levesque C.A."/>
            <person name="van der Lee T.A.J."/>
        </authorList>
    </citation>
    <scope>NUCLEOTIDE SEQUENCE [LARGE SCALE GENOMIC DNA]</scope>
    <source>
        <strain evidence="2 3">JEL517</strain>
    </source>
</reference>